<dbReference type="SMART" id="SM00926">
    <property type="entry name" value="Molybdop_Fe4S4"/>
    <property type="match status" value="1"/>
</dbReference>
<dbReference type="SUPFAM" id="SSF53706">
    <property type="entry name" value="Formate dehydrogenase/DMSO reductase, domains 1-3"/>
    <property type="match status" value="1"/>
</dbReference>
<feature type="domain" description="4Fe-4S Mo/W bis-MGD-type" evidence="7">
    <location>
        <begin position="49"/>
        <end position="111"/>
    </location>
</feature>
<dbReference type="Proteomes" id="UP000185608">
    <property type="component" value="Chromosome"/>
</dbReference>
<dbReference type="Pfam" id="PF00384">
    <property type="entry name" value="Molybdopterin"/>
    <property type="match status" value="1"/>
</dbReference>
<dbReference type="SUPFAM" id="SSF50692">
    <property type="entry name" value="ADC-like"/>
    <property type="match status" value="1"/>
</dbReference>
<dbReference type="GO" id="GO:0016491">
    <property type="term" value="F:oxidoreductase activity"/>
    <property type="evidence" value="ECO:0007669"/>
    <property type="project" value="UniProtKB-KW"/>
</dbReference>
<dbReference type="AlphaFoldDB" id="A0A1D8S648"/>
<name>A0A1D8S648_9EURY</name>
<dbReference type="RefSeq" id="WP_070365495.1">
    <property type="nucleotide sequence ID" value="NZ_CP016070.1"/>
</dbReference>
<comment type="similarity">
    <text evidence="1">Belongs to the prokaryotic molybdopterin-containing oxidoreductase family.</text>
</comment>
<sequence length="767" mass="85162">MSETETNDGGVRRRTLLKAGGAAAAVGLTGVGLNAVGEEAEAASDQSGRETAHGNCWICRASCGQEVTVEDGKAVDLTGVDGHPKASAGEDREGTLCSKGMAQLNKTYNPNRIREPHIREDGELRAASWDEAIEFAAQRLEEFAEEHGPEKFLRYQGYPLGKHPWHDLVFKSLYGAPIKVGRKTTCHGPFSDSWAWMSGYGREWPDWQNSEYIIAWGRNVMECFRGQWEPKGVLDAKEQNDATVVCIDPRYTKTAEVADKWIPIKPRTDGALALAMANVIIEEGLYDEEFIGNYTHGFESYKEAVADKTPEWAAEITDVDADVIRDIAIGFAEAAPSSVAFPWTGIAYQSNGFKNAQNIQALNGLVGNIDSPGGTRQWTAGFGLDDPHEKQGIDVPANYEDKPTPDYDDYPFQRHVRNLSHNLVPKAVERGDIKGFVNNWSQPPKSGNTRAWFEALEEMDLVITVDAFWTGVSKRADVVFPGASQLEQPFLQTGGDGSYSTNGWVTGSKPAIEPVGNCRRDYQVYKALAEEMGWGEYFPWETGEEYYDSQLEAIGLSFDELDEKSYEIVTDFEYRQYEDRGFDTENGLFNFDLDAKPAYKALADDIGVSTAPAWHPPDDDLFGETTNEEYPLLFTDLMVEQFSRGHCQALSQSLEAYAQRFGHEDEDYRGNYLHINPKDAKARGIEDGDWVKVQSADDEIELMANLWEGVRPGWVGAENGFGVGSAQPDEEGANSMLLNKERHVEPTTGMTARNHPVEIERLGGEPQ</sequence>
<evidence type="ECO:0000256" key="4">
    <source>
        <dbReference type="ARBA" id="ARBA00023002"/>
    </source>
</evidence>
<dbReference type="Gene3D" id="2.40.40.20">
    <property type="match status" value="1"/>
</dbReference>
<dbReference type="GO" id="GO:0043546">
    <property type="term" value="F:molybdopterin cofactor binding"/>
    <property type="evidence" value="ECO:0007669"/>
    <property type="project" value="InterPro"/>
</dbReference>
<dbReference type="PROSITE" id="PS51318">
    <property type="entry name" value="TAT"/>
    <property type="match status" value="1"/>
</dbReference>
<dbReference type="PATRIC" id="fig|1855411.3.peg.1667"/>
<dbReference type="Gene3D" id="2.20.25.90">
    <property type="entry name" value="ADC-like domains"/>
    <property type="match status" value="1"/>
</dbReference>
<dbReference type="KEGG" id="halh:HTSR_1661"/>
<dbReference type="PANTHER" id="PTHR43742">
    <property type="entry name" value="TRIMETHYLAMINE-N-OXIDE REDUCTASE"/>
    <property type="match status" value="1"/>
</dbReference>
<dbReference type="Gene3D" id="3.40.50.740">
    <property type="match status" value="1"/>
</dbReference>
<keyword evidence="2" id="KW-0479">Metal-binding</keyword>
<dbReference type="EMBL" id="CP016070">
    <property type="protein sequence ID" value="AOW80831.1"/>
    <property type="molecule type" value="Genomic_DNA"/>
</dbReference>
<keyword evidence="3" id="KW-0732">Signal</keyword>
<keyword evidence="6" id="KW-0411">Iron-sulfur</keyword>
<evidence type="ECO:0000256" key="2">
    <source>
        <dbReference type="ARBA" id="ARBA00022723"/>
    </source>
</evidence>
<evidence type="ECO:0000256" key="3">
    <source>
        <dbReference type="ARBA" id="ARBA00022729"/>
    </source>
</evidence>
<organism evidence="8 9">
    <name type="scientific">Halodesulfurarchaeum formicicum</name>
    <dbReference type="NCBI Taxonomy" id="1873524"/>
    <lineage>
        <taxon>Archaea</taxon>
        <taxon>Methanobacteriati</taxon>
        <taxon>Methanobacteriota</taxon>
        <taxon>Stenosarchaea group</taxon>
        <taxon>Halobacteria</taxon>
        <taxon>Halobacteriales</taxon>
        <taxon>Halobacteriaceae</taxon>
        <taxon>Halodesulfurarchaeum</taxon>
    </lineage>
</organism>
<evidence type="ECO:0000313" key="8">
    <source>
        <dbReference type="EMBL" id="AOW80831.1"/>
    </source>
</evidence>
<accession>A0A1D8S648</accession>
<evidence type="ECO:0000256" key="5">
    <source>
        <dbReference type="ARBA" id="ARBA00023004"/>
    </source>
</evidence>
<dbReference type="InterPro" id="IPR006311">
    <property type="entry name" value="TAT_signal"/>
</dbReference>
<keyword evidence="4" id="KW-0560">Oxidoreductase</keyword>
<dbReference type="InterPro" id="IPR006657">
    <property type="entry name" value="MoPterin_dinucl-bd_dom"/>
</dbReference>
<dbReference type="InterPro" id="IPR006963">
    <property type="entry name" value="Mopterin_OxRdtase_4Fe-4S_dom"/>
</dbReference>
<evidence type="ECO:0000256" key="6">
    <source>
        <dbReference type="ARBA" id="ARBA00023014"/>
    </source>
</evidence>
<dbReference type="GO" id="GO:0046872">
    <property type="term" value="F:metal ion binding"/>
    <property type="evidence" value="ECO:0007669"/>
    <property type="project" value="UniProtKB-KW"/>
</dbReference>
<proteinExistence type="inferred from homology"/>
<dbReference type="Pfam" id="PF04879">
    <property type="entry name" value="Molybdop_Fe4S4"/>
    <property type="match status" value="1"/>
</dbReference>
<evidence type="ECO:0000259" key="7">
    <source>
        <dbReference type="PROSITE" id="PS51669"/>
    </source>
</evidence>
<dbReference type="InterPro" id="IPR009010">
    <property type="entry name" value="Asp_de-COase-like_dom_sf"/>
</dbReference>
<keyword evidence="5" id="KW-0408">Iron</keyword>
<dbReference type="Pfam" id="PF01568">
    <property type="entry name" value="Molydop_binding"/>
    <property type="match status" value="1"/>
</dbReference>
<dbReference type="InterPro" id="IPR006656">
    <property type="entry name" value="Mopterin_OxRdtase"/>
</dbReference>
<protein>
    <submittedName>
        <fullName evidence="8">Molybdopterin oxidoreductase</fullName>
    </submittedName>
</protein>
<dbReference type="PROSITE" id="PS51669">
    <property type="entry name" value="4FE4S_MOW_BIS_MGD"/>
    <property type="match status" value="1"/>
</dbReference>
<evidence type="ECO:0000313" key="9">
    <source>
        <dbReference type="Proteomes" id="UP000185608"/>
    </source>
</evidence>
<reference evidence="8 9" key="1">
    <citation type="submission" date="2016-06" db="EMBL/GenBank/DDBJ databases">
        <title>Discovery of anaerobic lithoheterotrophic haloarchaeon capable of sulfur respiration by hydrogen and formate.</title>
        <authorList>
            <person name="Sorokin D.Y."/>
            <person name="Kublanov I.V."/>
            <person name="Roman P."/>
            <person name="Sinninghe Damste J.S."/>
            <person name="Golyshin P.N."/>
            <person name="Rojo D."/>
            <person name="Ciordia S."/>
            <person name="Mena Md.C."/>
            <person name="Ferrer M."/>
            <person name="Smedile F."/>
            <person name="Messina E."/>
            <person name="La Cono V."/>
            <person name="Yakimov M.M."/>
        </authorList>
    </citation>
    <scope>NUCLEOTIDE SEQUENCE [LARGE SCALE GENOMIC DNA]</scope>
    <source>
        <strain evidence="8 9">HTSR1</strain>
    </source>
</reference>
<gene>
    <name evidence="8" type="ORF">HTSR_1661</name>
</gene>
<dbReference type="InterPro" id="IPR050612">
    <property type="entry name" value="Prok_Mopterin_Oxidored"/>
</dbReference>
<dbReference type="Gene3D" id="3.40.228.10">
    <property type="entry name" value="Dimethylsulfoxide Reductase, domain 2"/>
    <property type="match status" value="1"/>
</dbReference>
<dbReference type="GeneID" id="29829648"/>
<dbReference type="GO" id="GO:0051536">
    <property type="term" value="F:iron-sulfur cluster binding"/>
    <property type="evidence" value="ECO:0007669"/>
    <property type="project" value="UniProtKB-KW"/>
</dbReference>
<dbReference type="Gene3D" id="3.30.2070.10">
    <property type="entry name" value="Formate dehydrogenase/DMSO reductase"/>
    <property type="match status" value="1"/>
</dbReference>
<dbReference type="CDD" id="cd02775">
    <property type="entry name" value="MopB_CT"/>
    <property type="match status" value="1"/>
</dbReference>
<dbReference type="PANTHER" id="PTHR43742:SF6">
    <property type="entry name" value="OXIDOREDUCTASE YYAE-RELATED"/>
    <property type="match status" value="1"/>
</dbReference>
<evidence type="ECO:0000256" key="1">
    <source>
        <dbReference type="ARBA" id="ARBA00010312"/>
    </source>
</evidence>